<reference evidence="1 2" key="1">
    <citation type="submission" date="2023-10" db="EMBL/GenBank/DDBJ databases">
        <title>Surface-active antibiotics is a multifunctional adaptation for post-fire microbes.</title>
        <authorList>
            <person name="Liu M.D."/>
            <person name="Du Y."/>
            <person name="Koupaei S.K."/>
            <person name="Kim N.R."/>
            <person name="Zhang W."/>
            <person name="Traxler M.F."/>
        </authorList>
    </citation>
    <scope>NUCLEOTIDE SEQUENCE [LARGE SCALE GENOMIC DNA]</scope>
    <source>
        <strain evidence="1 2">F3</strain>
    </source>
</reference>
<name>A0ABZ0EUF9_9BURK</name>
<dbReference type="SUPFAM" id="SSF51735">
    <property type="entry name" value="NAD(P)-binding Rossmann-fold domains"/>
    <property type="match status" value="1"/>
</dbReference>
<dbReference type="InterPro" id="IPR036291">
    <property type="entry name" value="NAD(P)-bd_dom_sf"/>
</dbReference>
<gene>
    <name evidence="1" type="ORF">RW095_29985</name>
</gene>
<sequence length="42" mass="4269">MAGIIPTKRAGKVEEVAQAIIIFLASDGASFITGHTLAVAVT</sequence>
<proteinExistence type="predicted"/>
<keyword evidence="2" id="KW-1185">Reference proteome</keyword>
<accession>A0ABZ0EUF9</accession>
<dbReference type="Proteomes" id="UP001302652">
    <property type="component" value="Chromosome 1"/>
</dbReference>
<dbReference type="Gene3D" id="3.40.50.720">
    <property type="entry name" value="NAD(P)-binding Rossmann-like Domain"/>
    <property type="match status" value="1"/>
</dbReference>
<dbReference type="InterPro" id="IPR002347">
    <property type="entry name" value="SDR_fam"/>
</dbReference>
<dbReference type="Pfam" id="PF13561">
    <property type="entry name" value="adh_short_C2"/>
    <property type="match status" value="1"/>
</dbReference>
<evidence type="ECO:0000313" key="2">
    <source>
        <dbReference type="Proteomes" id="UP001302652"/>
    </source>
</evidence>
<protein>
    <submittedName>
        <fullName evidence="1">SDR family oxidoreductase</fullName>
    </submittedName>
</protein>
<dbReference type="EMBL" id="CP136513">
    <property type="protein sequence ID" value="WOD20420.1"/>
    <property type="molecule type" value="Genomic_DNA"/>
</dbReference>
<organism evidence="1 2">
    <name type="scientific">Paraburkholderia kirstenboschensis</name>
    <dbReference type="NCBI Taxonomy" id="1245436"/>
    <lineage>
        <taxon>Bacteria</taxon>
        <taxon>Pseudomonadati</taxon>
        <taxon>Pseudomonadota</taxon>
        <taxon>Betaproteobacteria</taxon>
        <taxon>Burkholderiales</taxon>
        <taxon>Burkholderiaceae</taxon>
        <taxon>Paraburkholderia</taxon>
    </lineage>
</organism>
<evidence type="ECO:0000313" key="1">
    <source>
        <dbReference type="EMBL" id="WOD20420.1"/>
    </source>
</evidence>
<dbReference type="RefSeq" id="WP_317022352.1">
    <property type="nucleotide sequence ID" value="NZ_CP136513.1"/>
</dbReference>